<feature type="transmembrane region" description="Helical" evidence="1">
    <location>
        <begin position="37"/>
        <end position="57"/>
    </location>
</feature>
<keyword evidence="1" id="KW-0472">Membrane</keyword>
<feature type="transmembrane region" description="Helical" evidence="1">
    <location>
        <begin position="167"/>
        <end position="187"/>
    </location>
</feature>
<evidence type="ECO:0000313" key="4">
    <source>
        <dbReference type="EMBL" id="OQP33529.1"/>
    </source>
</evidence>
<dbReference type="OrthoDB" id="9767863at2"/>
<dbReference type="GO" id="GO:0016020">
    <property type="term" value="C:membrane"/>
    <property type="evidence" value="ECO:0007669"/>
    <property type="project" value="TreeGrafter"/>
</dbReference>
<feature type="transmembrane region" description="Helical" evidence="1">
    <location>
        <begin position="78"/>
        <end position="97"/>
    </location>
</feature>
<keyword evidence="1" id="KW-1133">Transmembrane helix</keyword>
<dbReference type="GO" id="GO:0009103">
    <property type="term" value="P:lipopolysaccharide biosynthetic process"/>
    <property type="evidence" value="ECO:0007669"/>
    <property type="project" value="TreeGrafter"/>
</dbReference>
<dbReference type="AlphaFoldDB" id="A0A1V9DI55"/>
<dbReference type="RefSeq" id="WP_081139280.1">
    <property type="nucleotide sequence ID" value="NZ_MWUE01000016.1"/>
</dbReference>
<evidence type="ECO:0000259" key="3">
    <source>
        <dbReference type="Pfam" id="PF19040"/>
    </source>
</evidence>
<accession>A0A1V9DI55</accession>
<dbReference type="Pfam" id="PF01757">
    <property type="entry name" value="Acyl_transf_3"/>
    <property type="match status" value="1"/>
</dbReference>
<dbReference type="InterPro" id="IPR050879">
    <property type="entry name" value="Acyltransferase_3"/>
</dbReference>
<name>A0A1V9DI55_9GAMM</name>
<dbReference type="PANTHER" id="PTHR23028">
    <property type="entry name" value="ACETYLTRANSFERASE"/>
    <property type="match status" value="1"/>
</dbReference>
<keyword evidence="1" id="KW-0812">Transmembrane</keyword>
<sequence>MKTRSIQGYRADIDGLRAVAILLVVLFHAGVSALPGGYAGVDIFFVISGFLIGGILSRDIASGQFSFYSFYVRRIRRIAPALMVMLFSLLFIGYFLLSPLEYGQLAKYSFGVFLSVPNIILLKGSDYFSASADLNPLLMSWSLGIEEQFYVALPFVLLLAARLRRSMAGLVLLLSLLSLAGCIWLTPQNSSQAFYLLPTRAWELGAGVLLALWKPQPLSGRWANLFTLAGLALTAYCALTLNKNDAFPGYLALLPVLAACLLIAARGALSRLVLENAPMRFIGKISYSWYLWHWPLLALARICSDGPLSVSQGLGVSALALVVAWLSWRYVEQPFRRPVRKPRSVIPTYCLMSVAAAAAMVGLWASGGMTWRVNDKVISSEAYKIAAQTNPCLLDAGPNLPSQDKRCQPDASRPGVALVGDSHAAAMRTAVARYAEAQQKPLYQLTKATCPLLAAGVTRAVYQQPAHAKQCAAFNDAVMKELLSDRISEVVMTAFWASGIETLPGAGYRDINHPDKDNLSALKQGMDAVIAQLRQAGKKVVLIEDAPSLSLDALRYSNNRNMPLRRELSQWLSDWKTLPTQNERTTRYSLPEDALTRLLRGYEQRDVRVVSLRENLCNRSGCLVTWQGLPLYYDNNHLSPQGVEIALGSRW</sequence>
<dbReference type="GO" id="GO:0016747">
    <property type="term" value="F:acyltransferase activity, transferring groups other than amino-acyl groups"/>
    <property type="evidence" value="ECO:0007669"/>
    <property type="project" value="InterPro"/>
</dbReference>
<feature type="transmembrane region" description="Helical" evidence="1">
    <location>
        <begin position="138"/>
        <end position="160"/>
    </location>
</feature>
<dbReference type="EMBL" id="MWUE01000016">
    <property type="protein sequence ID" value="OQP33529.1"/>
    <property type="molecule type" value="Genomic_DNA"/>
</dbReference>
<feature type="transmembrane region" description="Helical" evidence="1">
    <location>
        <begin position="12"/>
        <end position="31"/>
    </location>
</feature>
<protein>
    <submittedName>
        <fullName evidence="4">Acyltransferase</fullName>
    </submittedName>
</protein>
<keyword evidence="4" id="KW-0808">Transferase</keyword>
<organism evidence="4 5">
    <name type="scientific">Pantoea latae</name>
    <dbReference type="NCBI Taxonomy" id="1964541"/>
    <lineage>
        <taxon>Bacteria</taxon>
        <taxon>Pseudomonadati</taxon>
        <taxon>Pseudomonadota</taxon>
        <taxon>Gammaproteobacteria</taxon>
        <taxon>Enterobacterales</taxon>
        <taxon>Erwiniaceae</taxon>
        <taxon>Pantoea</taxon>
    </lineage>
</organism>
<keyword evidence="4" id="KW-0012">Acyltransferase</keyword>
<dbReference type="InterPro" id="IPR002656">
    <property type="entry name" value="Acyl_transf_3_dom"/>
</dbReference>
<feature type="transmembrane region" description="Helical" evidence="1">
    <location>
        <begin position="349"/>
        <end position="371"/>
    </location>
</feature>
<feature type="transmembrane region" description="Helical" evidence="1">
    <location>
        <begin position="222"/>
        <end position="241"/>
    </location>
</feature>
<feature type="domain" description="Acyltransferase 3" evidence="2">
    <location>
        <begin position="11"/>
        <end position="328"/>
    </location>
</feature>
<evidence type="ECO:0000256" key="1">
    <source>
        <dbReference type="SAM" id="Phobius"/>
    </source>
</evidence>
<dbReference type="Pfam" id="PF19040">
    <property type="entry name" value="SGNH"/>
    <property type="match status" value="1"/>
</dbReference>
<proteinExistence type="predicted"/>
<dbReference type="PANTHER" id="PTHR23028:SF53">
    <property type="entry name" value="ACYL_TRANSF_3 DOMAIN-CONTAINING PROTEIN"/>
    <property type="match status" value="1"/>
</dbReference>
<keyword evidence="5" id="KW-1185">Reference proteome</keyword>
<feature type="transmembrane region" description="Helical" evidence="1">
    <location>
        <begin position="308"/>
        <end position="328"/>
    </location>
</feature>
<evidence type="ECO:0000259" key="2">
    <source>
        <dbReference type="Pfam" id="PF01757"/>
    </source>
</evidence>
<gene>
    <name evidence="4" type="ORF">B2J69_10710</name>
</gene>
<feature type="domain" description="SGNH" evidence="3">
    <location>
        <begin position="403"/>
        <end position="644"/>
    </location>
</feature>
<comment type="caution">
    <text evidence="4">The sequence shown here is derived from an EMBL/GenBank/DDBJ whole genome shotgun (WGS) entry which is preliminary data.</text>
</comment>
<evidence type="ECO:0000313" key="5">
    <source>
        <dbReference type="Proteomes" id="UP000192769"/>
    </source>
</evidence>
<reference evidence="4 5" key="1">
    <citation type="submission" date="2017-02" db="EMBL/GenBank/DDBJ databases">
        <title>Whole genome shotgun sequence of Pantoea agglomerans strain AS1 isolated from a cycad, Zamia floridana in Central Florida, USA.</title>
        <authorList>
            <person name="Lata P."/>
            <person name="Govindarajan S."/>
            <person name="Qi F."/>
            <person name="Li J.-L."/>
            <person name="Maurya S.K."/>
            <person name="Sahoo M.K."/>
        </authorList>
    </citation>
    <scope>NUCLEOTIDE SEQUENCE [LARGE SCALE GENOMIC DNA]</scope>
    <source>
        <strain evidence="4 5">AS1</strain>
    </source>
</reference>
<feature type="transmembrane region" description="Helical" evidence="1">
    <location>
        <begin position="247"/>
        <end position="269"/>
    </location>
</feature>
<dbReference type="InterPro" id="IPR043968">
    <property type="entry name" value="SGNH"/>
</dbReference>
<dbReference type="Proteomes" id="UP000192769">
    <property type="component" value="Unassembled WGS sequence"/>
</dbReference>